<dbReference type="InterPro" id="IPR018319">
    <property type="entry name" value="SelA-like"/>
</dbReference>
<keyword evidence="5" id="KW-0808">Transferase</keyword>
<dbReference type="InterPro" id="IPR006337">
    <property type="entry name" value="DgaE-like"/>
</dbReference>
<dbReference type="SUPFAM" id="SSF53383">
    <property type="entry name" value="PLP-dependent transferases"/>
    <property type="match status" value="1"/>
</dbReference>
<evidence type="ECO:0000313" key="5">
    <source>
        <dbReference type="EMBL" id="TDR55590.1"/>
    </source>
</evidence>
<reference evidence="5 6" key="1">
    <citation type="submission" date="2019-03" db="EMBL/GenBank/DDBJ databases">
        <title>Genomic Encyclopedia of Type Strains, Phase III (KMG-III): the genomes of soil and plant-associated and newly described type strains.</title>
        <authorList>
            <person name="Whitman W."/>
        </authorList>
    </citation>
    <scope>NUCLEOTIDE SEQUENCE [LARGE SCALE GENOMIC DNA]</scope>
    <source>
        <strain evidence="5 6">CECT 7972</strain>
    </source>
</reference>
<dbReference type="NCBIfam" id="TIGR01437">
    <property type="entry name" value="selA_rel"/>
    <property type="match status" value="1"/>
</dbReference>
<dbReference type="EMBL" id="SNZK01000001">
    <property type="protein sequence ID" value="TDR55590.1"/>
    <property type="molecule type" value="Genomic_DNA"/>
</dbReference>
<evidence type="ECO:0000256" key="3">
    <source>
        <dbReference type="ARBA" id="ARBA00044507"/>
    </source>
</evidence>
<feature type="modified residue" description="N6-(pyridoxal phosphate)lysine" evidence="4">
    <location>
        <position position="211"/>
    </location>
</feature>
<dbReference type="STRING" id="1265846.PROCOU_15934"/>
<sequence>MTNLNEKYGLKRVINASGRMSILGVSAPSDTVFEAMKQGGQNYVEIADLVDKAGARIAEMVESEDAVVVNSASSGIALSVAAMVTKGRVGISMKLHQEAITTNEIILLKGHNVQYGAPIETMIALGGGRRIEVGYANEGRKNHVIDAINERTAALLYVQSHHAVQKNMLSVEEMREISLAHNIPLIIDAAAEDNLKKYVQLGDLAIYSGSKAIEGPTTGIVAGGKEYVSWVKTQLHGIGRSMKVGKESTFGLLAALEEYWNKTDTSAIQKQVVQKLAADLANDAGITVTEVQDEAGRPIFRARIQIDAQQVGKSAVELVQALRSGPIAIYTRDYGATQGFFDIDSRSLQGDDVAVIAAEIKRFIV</sequence>
<keyword evidence="2 4" id="KW-0663">Pyridoxal phosphate</keyword>
<dbReference type="RefSeq" id="WP_036073587.1">
    <property type="nucleotide sequence ID" value="NZ_SNZK01000001.1"/>
</dbReference>
<dbReference type="OrthoDB" id="9787096at2"/>
<evidence type="ECO:0000313" key="6">
    <source>
        <dbReference type="Proteomes" id="UP000295558"/>
    </source>
</evidence>
<dbReference type="Pfam" id="PF03841">
    <property type="entry name" value="SelA"/>
    <property type="match status" value="1"/>
</dbReference>
<dbReference type="InterPro" id="IPR015424">
    <property type="entry name" value="PyrdxlP-dep_Trfase"/>
</dbReference>
<gene>
    <name evidence="5" type="ORF">DFP96_101528</name>
</gene>
<dbReference type="AlphaFoldDB" id="A0A4R6ZSB3"/>
<dbReference type="FunFam" id="3.40.640.10:FF:000056">
    <property type="entry name" value="SelA-like pyridoxal phosphate-dependent enzyme"/>
    <property type="match status" value="1"/>
</dbReference>
<dbReference type="InterPro" id="IPR015421">
    <property type="entry name" value="PyrdxlP-dep_Trfase_major"/>
</dbReference>
<keyword evidence="6" id="KW-1185">Reference proteome</keyword>
<evidence type="ECO:0000256" key="4">
    <source>
        <dbReference type="PIRSR" id="PIRSR618319-50"/>
    </source>
</evidence>
<accession>A0A4R6ZSB3</accession>
<dbReference type="Proteomes" id="UP000295558">
    <property type="component" value="Unassembled WGS sequence"/>
</dbReference>
<comment type="cofactor">
    <cofactor evidence="1 4">
        <name>pyridoxal 5'-phosphate</name>
        <dbReference type="ChEBI" id="CHEBI:597326"/>
    </cofactor>
</comment>
<proteinExistence type="inferred from homology"/>
<dbReference type="PANTHER" id="PTHR32328:SF0">
    <property type="entry name" value="L-SERYL-TRNA(SEC) SELENIUM TRANSFERASE"/>
    <property type="match status" value="1"/>
</dbReference>
<name>A0A4R6ZSB3_9LIST</name>
<evidence type="ECO:0000256" key="1">
    <source>
        <dbReference type="ARBA" id="ARBA00001933"/>
    </source>
</evidence>
<protein>
    <submittedName>
        <fullName evidence="5">L-seryl-tRNA(Sec) selenium transferase</fullName>
    </submittedName>
</protein>
<organism evidence="5 6">
    <name type="scientific">Listeria rocourtiae</name>
    <dbReference type="NCBI Taxonomy" id="647910"/>
    <lineage>
        <taxon>Bacteria</taxon>
        <taxon>Bacillati</taxon>
        <taxon>Bacillota</taxon>
        <taxon>Bacilli</taxon>
        <taxon>Bacillales</taxon>
        <taxon>Listeriaceae</taxon>
        <taxon>Listeria</taxon>
    </lineage>
</organism>
<dbReference type="Gene3D" id="3.40.640.10">
    <property type="entry name" value="Type I PLP-dependent aspartate aminotransferase-like (Major domain)"/>
    <property type="match status" value="1"/>
</dbReference>
<evidence type="ECO:0000256" key="2">
    <source>
        <dbReference type="ARBA" id="ARBA00022898"/>
    </source>
</evidence>
<dbReference type="PANTHER" id="PTHR32328">
    <property type="entry name" value="L-SERYL-TRNA(SEC) SELENIUM TRANSFERASE"/>
    <property type="match status" value="1"/>
</dbReference>
<comment type="caution">
    <text evidence="5">The sequence shown here is derived from an EMBL/GenBank/DDBJ whole genome shotgun (WGS) entry which is preliminary data.</text>
</comment>
<comment type="similarity">
    <text evidence="3">Belongs to the SelA family.</text>
</comment>
<dbReference type="GO" id="GO:0004125">
    <property type="term" value="F:L-seryl-tRNA(Sec) selenium transferase activity"/>
    <property type="evidence" value="ECO:0007669"/>
    <property type="project" value="TreeGrafter"/>
</dbReference>